<comment type="caution">
    <text evidence="6">The sequence shown here is derived from an EMBL/GenBank/DDBJ whole genome shotgun (WGS) entry which is preliminary data.</text>
</comment>
<dbReference type="InterPro" id="IPR035472">
    <property type="entry name" value="RpiR-like_SIS"/>
</dbReference>
<dbReference type="PANTHER" id="PTHR30514">
    <property type="entry name" value="GLUCOKINASE"/>
    <property type="match status" value="1"/>
</dbReference>
<dbReference type="CDD" id="cd05013">
    <property type="entry name" value="SIS_RpiR"/>
    <property type="match status" value="1"/>
</dbReference>
<dbReference type="InterPro" id="IPR047640">
    <property type="entry name" value="RpiR-like"/>
</dbReference>
<keyword evidence="7" id="KW-1185">Reference proteome</keyword>
<protein>
    <submittedName>
        <fullName evidence="6">MurR/RpiR family transcriptional regulator</fullName>
    </submittedName>
</protein>
<dbReference type="Pfam" id="PF01380">
    <property type="entry name" value="SIS"/>
    <property type="match status" value="1"/>
</dbReference>
<dbReference type="InterPro" id="IPR046348">
    <property type="entry name" value="SIS_dom_sf"/>
</dbReference>
<dbReference type="Gene3D" id="1.10.10.10">
    <property type="entry name" value="Winged helix-like DNA-binding domain superfamily/Winged helix DNA-binding domain"/>
    <property type="match status" value="1"/>
</dbReference>
<dbReference type="Gene3D" id="3.40.50.10490">
    <property type="entry name" value="Glucose-6-phosphate isomerase like protein, domain 1"/>
    <property type="match status" value="1"/>
</dbReference>
<dbReference type="Proteomes" id="UP001629523">
    <property type="component" value="Unassembled WGS sequence"/>
</dbReference>
<keyword evidence="3" id="KW-0804">Transcription</keyword>
<organism evidence="6 7">
    <name type="scientific">Yersinia proxima</name>
    <dbReference type="NCBI Taxonomy" id="2890316"/>
    <lineage>
        <taxon>Bacteria</taxon>
        <taxon>Pseudomonadati</taxon>
        <taxon>Pseudomonadota</taxon>
        <taxon>Gammaproteobacteria</taxon>
        <taxon>Enterobacterales</taxon>
        <taxon>Yersiniaceae</taxon>
        <taxon>Yersinia</taxon>
    </lineage>
</organism>
<accession>A0ABW9ESS2</accession>
<dbReference type="Pfam" id="PF01418">
    <property type="entry name" value="HTH_6"/>
    <property type="match status" value="1"/>
</dbReference>
<evidence type="ECO:0000256" key="1">
    <source>
        <dbReference type="ARBA" id="ARBA00023015"/>
    </source>
</evidence>
<gene>
    <name evidence="6" type="ORF">WFP14_00590</name>
</gene>
<dbReference type="PROSITE" id="PS51071">
    <property type="entry name" value="HTH_RPIR"/>
    <property type="match status" value="1"/>
</dbReference>
<dbReference type="NCBIfam" id="NF008590">
    <property type="entry name" value="PRK11557.1"/>
    <property type="match status" value="1"/>
</dbReference>
<dbReference type="InterPro" id="IPR001347">
    <property type="entry name" value="SIS_dom"/>
</dbReference>
<evidence type="ECO:0000256" key="3">
    <source>
        <dbReference type="ARBA" id="ARBA00023163"/>
    </source>
</evidence>
<dbReference type="SUPFAM" id="SSF53697">
    <property type="entry name" value="SIS domain"/>
    <property type="match status" value="1"/>
</dbReference>
<evidence type="ECO:0000313" key="6">
    <source>
        <dbReference type="EMBL" id="MFM1345055.1"/>
    </source>
</evidence>
<feature type="domain" description="HTH rpiR-type" evidence="4">
    <location>
        <begin position="1"/>
        <end position="77"/>
    </location>
</feature>
<dbReference type="RefSeq" id="WP_077173724.1">
    <property type="nucleotide sequence ID" value="NZ_JBBEST010000001.1"/>
</dbReference>
<sequence length="280" mass="30433">MSSLLRIRQLYPTLAQNDRKLADFLLTNPEQARHLSSQKLAQQTGVSQSAVVKFAQKLGYKGFPALKQALSEIVAAPEQAVTLHNQILSTDSLKTVGEKLLAEKAAALRATLDINSEQRLTEALDMLRSARRVILTGLGASGLVAKDLAYKLLKIGVMAVSETDMHAQLAAVQALDSRDLLLAISFSGERREINLAAEEAQRCGAKVLALTSFTPNSLQQRADHCLYTISEEPVIRSAAISSSTAQYALTDLLFMAMIQQDLESAQDHIKHSAALVKKLV</sequence>
<dbReference type="PANTHER" id="PTHR30514:SF17">
    <property type="entry name" value="HTH-TYPE TRANSCRIPTIONAL REGULATOR MURR"/>
    <property type="match status" value="1"/>
</dbReference>
<keyword evidence="2" id="KW-0238">DNA-binding</keyword>
<evidence type="ECO:0000259" key="4">
    <source>
        <dbReference type="PROSITE" id="PS51071"/>
    </source>
</evidence>
<dbReference type="EMBL" id="JBBEST010000001">
    <property type="protein sequence ID" value="MFM1345055.1"/>
    <property type="molecule type" value="Genomic_DNA"/>
</dbReference>
<feature type="domain" description="SIS" evidence="5">
    <location>
        <begin position="123"/>
        <end position="263"/>
    </location>
</feature>
<dbReference type="InterPro" id="IPR009057">
    <property type="entry name" value="Homeodomain-like_sf"/>
</dbReference>
<evidence type="ECO:0000313" key="7">
    <source>
        <dbReference type="Proteomes" id="UP001629523"/>
    </source>
</evidence>
<dbReference type="InterPro" id="IPR036388">
    <property type="entry name" value="WH-like_DNA-bd_sf"/>
</dbReference>
<evidence type="ECO:0000259" key="5">
    <source>
        <dbReference type="PROSITE" id="PS51464"/>
    </source>
</evidence>
<keyword evidence="1" id="KW-0805">Transcription regulation</keyword>
<dbReference type="PROSITE" id="PS51464">
    <property type="entry name" value="SIS"/>
    <property type="match status" value="1"/>
</dbReference>
<evidence type="ECO:0000256" key="2">
    <source>
        <dbReference type="ARBA" id="ARBA00023125"/>
    </source>
</evidence>
<reference evidence="6 7" key="1">
    <citation type="journal article" date="2024" name="Infect. Genet. Evol.">
        <title>Characteristics and comparative genome analysis of Yersinia enterocolitica and related species associated with human infections in Switzerland 2019-2023.</title>
        <authorList>
            <person name="Stevens M.J.A."/>
            <person name="Horlbog J.A."/>
            <person name="Diethelm A."/>
            <person name="Stephan R."/>
            <person name="Nuesch-Inderbinen M."/>
        </authorList>
    </citation>
    <scope>NUCLEOTIDE SEQUENCE [LARGE SCALE GENOMIC DNA]</scope>
    <source>
        <strain evidence="6 7">N20-0302</strain>
    </source>
</reference>
<name>A0ABW9ESS2_9GAMM</name>
<dbReference type="InterPro" id="IPR000281">
    <property type="entry name" value="HTH_RpiR"/>
</dbReference>
<proteinExistence type="predicted"/>
<dbReference type="SUPFAM" id="SSF46689">
    <property type="entry name" value="Homeodomain-like"/>
    <property type="match status" value="1"/>
</dbReference>